<name>A0A1Y1HLR9_KLENI</name>
<evidence type="ECO:0000256" key="6">
    <source>
        <dbReference type="SAM" id="MobiDB-lite"/>
    </source>
</evidence>
<gene>
    <name evidence="8" type="ORF">KFL_000330210</name>
</gene>
<dbReference type="InterPro" id="IPR038577">
    <property type="entry name" value="GT10-like_C_sf"/>
</dbReference>
<dbReference type="AlphaFoldDB" id="A0A1Y1HLR9"/>
<dbReference type="Proteomes" id="UP000054558">
    <property type="component" value="Unassembled WGS sequence"/>
</dbReference>
<keyword evidence="5" id="KW-0333">Golgi apparatus</keyword>
<accession>A0A1Y1HLR9</accession>
<keyword evidence="4 5" id="KW-0808">Transferase</keyword>
<dbReference type="STRING" id="105231.A0A1Y1HLR9"/>
<keyword evidence="3 5" id="KW-0328">Glycosyltransferase</keyword>
<feature type="domain" description="Fucosyltransferase C-terminal" evidence="7">
    <location>
        <begin position="210"/>
        <end position="393"/>
    </location>
</feature>
<reference evidence="8 9" key="1">
    <citation type="journal article" date="2014" name="Nat. Commun.">
        <title>Klebsormidium flaccidum genome reveals primary factors for plant terrestrial adaptation.</title>
        <authorList>
            <person name="Hori K."/>
            <person name="Maruyama F."/>
            <person name="Fujisawa T."/>
            <person name="Togashi T."/>
            <person name="Yamamoto N."/>
            <person name="Seo M."/>
            <person name="Sato S."/>
            <person name="Yamada T."/>
            <person name="Mori H."/>
            <person name="Tajima N."/>
            <person name="Moriyama T."/>
            <person name="Ikeuchi M."/>
            <person name="Watanabe M."/>
            <person name="Wada H."/>
            <person name="Kobayashi K."/>
            <person name="Saito M."/>
            <person name="Masuda T."/>
            <person name="Sasaki-Sekimoto Y."/>
            <person name="Mashiguchi K."/>
            <person name="Awai K."/>
            <person name="Shimojima M."/>
            <person name="Masuda S."/>
            <person name="Iwai M."/>
            <person name="Nobusawa T."/>
            <person name="Narise T."/>
            <person name="Kondo S."/>
            <person name="Saito H."/>
            <person name="Sato R."/>
            <person name="Murakawa M."/>
            <person name="Ihara Y."/>
            <person name="Oshima-Yamada Y."/>
            <person name="Ohtaka K."/>
            <person name="Satoh M."/>
            <person name="Sonobe K."/>
            <person name="Ishii M."/>
            <person name="Ohtani R."/>
            <person name="Kanamori-Sato M."/>
            <person name="Honoki R."/>
            <person name="Miyazaki D."/>
            <person name="Mochizuki H."/>
            <person name="Umetsu J."/>
            <person name="Higashi K."/>
            <person name="Shibata D."/>
            <person name="Kamiya Y."/>
            <person name="Sato N."/>
            <person name="Nakamura Y."/>
            <person name="Tabata S."/>
            <person name="Ida S."/>
            <person name="Kurokawa K."/>
            <person name="Ohta H."/>
        </authorList>
    </citation>
    <scope>NUCLEOTIDE SEQUENCE [LARGE SCALE GENOMIC DNA]</scope>
    <source>
        <strain evidence="8 9">NIES-2285</strain>
    </source>
</reference>
<comment type="subcellular location">
    <subcellularLocation>
        <location evidence="5">Golgi apparatus</location>
        <location evidence="5">Golgi stack membrane</location>
        <topology evidence="5">Single-pass type II membrane protein</topology>
    </subcellularLocation>
</comment>
<evidence type="ECO:0000256" key="4">
    <source>
        <dbReference type="ARBA" id="ARBA00022679"/>
    </source>
</evidence>
<feature type="transmembrane region" description="Helical" evidence="5">
    <location>
        <begin position="23"/>
        <end position="43"/>
    </location>
</feature>
<evidence type="ECO:0000256" key="1">
    <source>
        <dbReference type="ARBA" id="ARBA00004922"/>
    </source>
</evidence>
<evidence type="ECO:0000256" key="5">
    <source>
        <dbReference type="RuleBase" id="RU003832"/>
    </source>
</evidence>
<keyword evidence="9" id="KW-1185">Reference proteome</keyword>
<dbReference type="InterPro" id="IPR001503">
    <property type="entry name" value="Glyco_trans_10"/>
</dbReference>
<dbReference type="UniPathway" id="UPA00378"/>
<evidence type="ECO:0000256" key="3">
    <source>
        <dbReference type="ARBA" id="ARBA00022676"/>
    </source>
</evidence>
<evidence type="ECO:0000256" key="2">
    <source>
        <dbReference type="ARBA" id="ARBA00008919"/>
    </source>
</evidence>
<dbReference type="PANTHER" id="PTHR11929">
    <property type="entry name" value="ALPHA- 1,3 -FUCOSYLTRANSFERASE"/>
    <property type="match status" value="1"/>
</dbReference>
<proteinExistence type="inferred from homology"/>
<dbReference type="OrthoDB" id="427096at2759"/>
<dbReference type="EC" id="2.4.1.-" evidence="5"/>
<comment type="similarity">
    <text evidence="2 5">Belongs to the glycosyltransferase 10 family.</text>
</comment>
<dbReference type="Gene3D" id="3.40.50.11660">
    <property type="entry name" value="Glycosyl transferase family 10, C-terminal domain"/>
    <property type="match status" value="1"/>
</dbReference>
<feature type="region of interest" description="Disordered" evidence="6">
    <location>
        <begin position="407"/>
        <end position="434"/>
    </location>
</feature>
<evidence type="ECO:0000313" key="8">
    <source>
        <dbReference type="EMBL" id="GAQ79575.1"/>
    </source>
</evidence>
<keyword evidence="5" id="KW-0812">Transmembrane</keyword>
<comment type="pathway">
    <text evidence="1">Protein modification; protein glycosylation.</text>
</comment>
<evidence type="ECO:0000313" key="9">
    <source>
        <dbReference type="Proteomes" id="UP000054558"/>
    </source>
</evidence>
<dbReference type="OMA" id="DPIWVVG"/>
<dbReference type="InterPro" id="IPR055270">
    <property type="entry name" value="Glyco_tran_10_C"/>
</dbReference>
<dbReference type="Pfam" id="PF00852">
    <property type="entry name" value="Glyco_transf_10"/>
    <property type="match status" value="1"/>
</dbReference>
<keyword evidence="5" id="KW-0472">Membrane</keyword>
<keyword evidence="5" id="KW-1133">Transmembrane helix</keyword>
<protein>
    <recommendedName>
        <fullName evidence="5">Fucosyltransferase</fullName>
        <ecNumber evidence="5">2.4.1.-</ecNumber>
    </recommendedName>
</protein>
<dbReference type="PANTHER" id="PTHR11929:SF220">
    <property type="entry name" value="FUCOSYLTRANSFERASE"/>
    <property type="match status" value="1"/>
</dbReference>
<dbReference type="EMBL" id="DF236982">
    <property type="protein sequence ID" value="GAQ79575.1"/>
    <property type="molecule type" value="Genomic_DNA"/>
</dbReference>
<dbReference type="SUPFAM" id="SSF53756">
    <property type="entry name" value="UDP-Glycosyltransferase/glycogen phosphorylase"/>
    <property type="match status" value="1"/>
</dbReference>
<evidence type="ECO:0000259" key="7">
    <source>
        <dbReference type="Pfam" id="PF00852"/>
    </source>
</evidence>
<organism evidence="8 9">
    <name type="scientific">Klebsormidium nitens</name>
    <name type="common">Green alga</name>
    <name type="synonym">Ulothrix nitens</name>
    <dbReference type="NCBI Taxonomy" id="105231"/>
    <lineage>
        <taxon>Eukaryota</taxon>
        <taxon>Viridiplantae</taxon>
        <taxon>Streptophyta</taxon>
        <taxon>Klebsormidiophyceae</taxon>
        <taxon>Klebsormidiales</taxon>
        <taxon>Klebsormidiaceae</taxon>
        <taxon>Klebsormidium</taxon>
    </lineage>
</organism>
<dbReference type="GO" id="GO:0032580">
    <property type="term" value="C:Golgi cisterna membrane"/>
    <property type="evidence" value="ECO:0007669"/>
    <property type="project" value="UniProtKB-SubCell"/>
</dbReference>
<sequence length="581" mass="65661">MAVDLAPLYNALGRDSAVSQYKYLRPIAVALGFAVALLFLYTLHTGSDQLVFNISRGGNDASELQMCKAWFEEEDQANAHLLIGRDFDEEPVNIYEVGLPEWFVAPKEDLDRCDIKCRPIPYHVPEAASITQWDASTDEWPKSPQDIDHSHGFAVIRNVEPPIDYPGLAIDAAHRAGYDIVMTSELASDVPIPYVGAYVTNYFAPGLPFEEKQKAAMAVISNCGAKSFRLKAVKKMQELGIQVDSYGWCERNKEFPEPDNQERNEAGQWDRYRQKIAVARTYLFYLAFENSHWPDYVTEKFYHVLQAGSVPIVIGAPNIFEFAPAPNSFLELRTIEDVPRLVERMKYLMENRSAYEEMLEWRRHEASDNFKAMNDVRGVHATCRLCIHIATKLQALTDNKTRALVAASTHDPGDGSLTDPNPGDGSVTAPGINTRDKISEGRLSTRVPVYPCTCRPAAIGAPSRFPFLASLAGASREVHRVYVRESGRFRYRPVLLDGRDLSVWALHAAVLQAFQKEDYEPSWVERRKEVGLYWTTWKVHRIYPSGMTLRESMGNGSFVADSQFQEYLREHPCPKLEVVLV</sequence>
<dbReference type="GO" id="GO:0008417">
    <property type="term" value="F:fucosyltransferase activity"/>
    <property type="evidence" value="ECO:0007669"/>
    <property type="project" value="InterPro"/>
</dbReference>